<organism evidence="1">
    <name type="scientific">marine sediment metagenome</name>
    <dbReference type="NCBI Taxonomy" id="412755"/>
    <lineage>
        <taxon>unclassified sequences</taxon>
        <taxon>metagenomes</taxon>
        <taxon>ecological metagenomes</taxon>
    </lineage>
</organism>
<dbReference type="InterPro" id="IPR018247">
    <property type="entry name" value="EF_Hand_1_Ca_BS"/>
</dbReference>
<accession>X1J910</accession>
<dbReference type="PROSITE" id="PS00018">
    <property type="entry name" value="EF_HAND_1"/>
    <property type="match status" value="1"/>
</dbReference>
<dbReference type="SUPFAM" id="SSF51126">
    <property type="entry name" value="Pectin lyase-like"/>
    <property type="match status" value="1"/>
</dbReference>
<proteinExistence type="predicted"/>
<feature type="non-terminal residue" evidence="1">
    <location>
        <position position="241"/>
    </location>
</feature>
<dbReference type="GO" id="GO:0000272">
    <property type="term" value="P:polysaccharide catabolic process"/>
    <property type="evidence" value="ECO:0007669"/>
    <property type="project" value="InterPro"/>
</dbReference>
<gene>
    <name evidence="1" type="ORF">S03H2_60696</name>
</gene>
<dbReference type="AlphaFoldDB" id="X1J910"/>
<sequence>INCTIADNLVTGEGFAGGYGGGVCCSYEAYALITNSIIWGNYALNGWDLAISTGFEHDPRPAYVKVAYSDIKGGETGVFVDTGCVLDWDSTNLSGTSDDVPMFVSDYVGDRYYLSQPYVVPPDPNQTELSPCVDAGSTDAYSLAMYRHTTRTDRILDAGIVDIGYHYLLITDLVGDFDFNYMVNISDLALFLLSWLEEDCSPPDWCHGADLNRDGIVNFADYVIFVDNYGLSDTTPPEPDP</sequence>
<dbReference type="SUPFAM" id="SSF63446">
    <property type="entry name" value="Type I dockerin domain"/>
    <property type="match status" value="1"/>
</dbReference>
<feature type="non-terminal residue" evidence="1">
    <location>
        <position position="1"/>
    </location>
</feature>
<dbReference type="InterPro" id="IPR011050">
    <property type="entry name" value="Pectin_lyase_fold/virulence"/>
</dbReference>
<dbReference type="InterPro" id="IPR036439">
    <property type="entry name" value="Dockerin_dom_sf"/>
</dbReference>
<reference evidence="1" key="1">
    <citation type="journal article" date="2014" name="Front. Microbiol.">
        <title>High frequency of phylogenetically diverse reductive dehalogenase-homologous genes in deep subseafloor sedimentary metagenomes.</title>
        <authorList>
            <person name="Kawai M."/>
            <person name="Futagami T."/>
            <person name="Toyoda A."/>
            <person name="Takaki Y."/>
            <person name="Nishi S."/>
            <person name="Hori S."/>
            <person name="Arai W."/>
            <person name="Tsubouchi T."/>
            <person name="Morono Y."/>
            <person name="Uchiyama I."/>
            <person name="Ito T."/>
            <person name="Fujiyama A."/>
            <person name="Inagaki F."/>
            <person name="Takami H."/>
        </authorList>
    </citation>
    <scope>NUCLEOTIDE SEQUENCE</scope>
    <source>
        <strain evidence="1">Expedition CK06-06</strain>
    </source>
</reference>
<dbReference type="Gene3D" id="1.10.1330.10">
    <property type="entry name" value="Dockerin domain"/>
    <property type="match status" value="1"/>
</dbReference>
<name>X1J910_9ZZZZ</name>
<comment type="caution">
    <text evidence="1">The sequence shown here is derived from an EMBL/GenBank/DDBJ whole genome shotgun (WGS) entry which is preliminary data.</text>
</comment>
<dbReference type="EMBL" id="BARU01039135">
    <property type="protein sequence ID" value="GAH77955.1"/>
    <property type="molecule type" value="Genomic_DNA"/>
</dbReference>
<evidence type="ECO:0000313" key="1">
    <source>
        <dbReference type="EMBL" id="GAH77955.1"/>
    </source>
</evidence>
<protein>
    <submittedName>
        <fullName evidence="1">Uncharacterized protein</fullName>
    </submittedName>
</protein>